<name>A0A7X3S7K3_9HYPH</name>
<dbReference type="EMBL" id="WUMV01000003">
    <property type="protein sequence ID" value="MXN64845.1"/>
    <property type="molecule type" value="Genomic_DNA"/>
</dbReference>
<accession>A0A7X3S7K3</accession>
<evidence type="ECO:0000256" key="1">
    <source>
        <dbReference type="ARBA" id="ARBA00004141"/>
    </source>
</evidence>
<dbReference type="GO" id="GO:0016020">
    <property type="term" value="C:membrane"/>
    <property type="evidence" value="ECO:0007669"/>
    <property type="project" value="UniProtKB-SubCell"/>
</dbReference>
<dbReference type="InterPro" id="IPR022764">
    <property type="entry name" value="Peptidase_S54_rhomboid_dom"/>
</dbReference>
<comment type="subcellular location">
    <subcellularLocation>
        <location evidence="1">Membrane</location>
        <topology evidence="1">Multi-pass membrane protein</topology>
    </subcellularLocation>
</comment>
<dbReference type="AlphaFoldDB" id="A0A7X3S7K3"/>
<dbReference type="GO" id="GO:0004252">
    <property type="term" value="F:serine-type endopeptidase activity"/>
    <property type="evidence" value="ECO:0007669"/>
    <property type="project" value="InterPro"/>
</dbReference>
<evidence type="ECO:0000313" key="10">
    <source>
        <dbReference type="Proteomes" id="UP000433101"/>
    </source>
</evidence>
<dbReference type="Gene3D" id="1.20.1540.10">
    <property type="entry name" value="Rhomboid-like"/>
    <property type="match status" value="1"/>
</dbReference>
<evidence type="ECO:0000256" key="3">
    <source>
        <dbReference type="ARBA" id="ARBA00022692"/>
    </source>
</evidence>
<evidence type="ECO:0000256" key="4">
    <source>
        <dbReference type="ARBA" id="ARBA00022801"/>
    </source>
</evidence>
<dbReference type="GO" id="GO:0006508">
    <property type="term" value="P:proteolysis"/>
    <property type="evidence" value="ECO:0007669"/>
    <property type="project" value="UniProtKB-KW"/>
</dbReference>
<dbReference type="InterPro" id="IPR035952">
    <property type="entry name" value="Rhomboid-like_sf"/>
</dbReference>
<feature type="transmembrane region" description="Helical" evidence="7">
    <location>
        <begin position="113"/>
        <end position="131"/>
    </location>
</feature>
<dbReference type="Pfam" id="PF01694">
    <property type="entry name" value="Rhomboid"/>
    <property type="match status" value="1"/>
</dbReference>
<keyword evidence="3 7" id="KW-0812">Transmembrane</keyword>
<comment type="caution">
    <text evidence="9">The sequence shown here is derived from an EMBL/GenBank/DDBJ whole genome shotgun (WGS) entry which is preliminary data.</text>
</comment>
<feature type="transmembrane region" description="Helical" evidence="7">
    <location>
        <begin position="81"/>
        <end position="101"/>
    </location>
</feature>
<organism evidence="9 10">
    <name type="scientific">Stappia sediminis</name>
    <dbReference type="NCBI Taxonomy" id="2692190"/>
    <lineage>
        <taxon>Bacteria</taxon>
        <taxon>Pseudomonadati</taxon>
        <taxon>Pseudomonadota</taxon>
        <taxon>Alphaproteobacteria</taxon>
        <taxon>Hyphomicrobiales</taxon>
        <taxon>Stappiaceae</taxon>
        <taxon>Stappia</taxon>
    </lineage>
</organism>
<keyword evidence="5 7" id="KW-1133">Transmembrane helix</keyword>
<comment type="similarity">
    <text evidence="2">Belongs to the peptidase S54 family.</text>
</comment>
<evidence type="ECO:0000256" key="5">
    <source>
        <dbReference type="ARBA" id="ARBA00022989"/>
    </source>
</evidence>
<keyword evidence="6 7" id="KW-0472">Membrane</keyword>
<feature type="transmembrane region" description="Helical" evidence="7">
    <location>
        <begin position="199"/>
        <end position="218"/>
    </location>
</feature>
<keyword evidence="4" id="KW-0378">Hydrolase</keyword>
<evidence type="ECO:0000256" key="6">
    <source>
        <dbReference type="ARBA" id="ARBA00023136"/>
    </source>
</evidence>
<dbReference type="Proteomes" id="UP000433101">
    <property type="component" value="Unassembled WGS sequence"/>
</dbReference>
<dbReference type="PANTHER" id="PTHR43731">
    <property type="entry name" value="RHOMBOID PROTEASE"/>
    <property type="match status" value="1"/>
</dbReference>
<feature type="transmembrane region" description="Helical" evidence="7">
    <location>
        <begin position="137"/>
        <end position="156"/>
    </location>
</feature>
<dbReference type="InterPro" id="IPR050925">
    <property type="entry name" value="Rhomboid_protease_S54"/>
</dbReference>
<protein>
    <submittedName>
        <fullName evidence="9">Rhomboid family intramembrane serine protease</fullName>
    </submittedName>
</protein>
<feature type="transmembrane region" description="Helical" evidence="7">
    <location>
        <begin position="18"/>
        <end position="36"/>
    </location>
</feature>
<evidence type="ECO:0000256" key="7">
    <source>
        <dbReference type="SAM" id="Phobius"/>
    </source>
</evidence>
<proteinExistence type="inferred from homology"/>
<sequence length="230" mass="24604">MFIPLHDHNPLIHVRRQYVTWGLIAVNLAVFVLIQGGGLSEDALAASVMSLGLVPAVFFDLRELSPELVLVPEAASMVTYAFLHGSWMHLAGNMIFLWVFGDNVEDAMGHVKFLFFYLACAAVAGFAQAALDPVSTVPIVGASGAVAGIVGAYLILHPRVRLWVLALGRIPLRIPASWALVAWIGYQVAMAVGSAEEGVAWWAHVAGFVAGAVLVVILKRPGVPLFDRAA</sequence>
<dbReference type="RefSeq" id="WP_160775089.1">
    <property type="nucleotide sequence ID" value="NZ_WUMV01000003.1"/>
</dbReference>
<reference evidence="9 10" key="1">
    <citation type="submission" date="2019-12" db="EMBL/GenBank/DDBJ databases">
        <authorList>
            <person name="Li M."/>
        </authorList>
    </citation>
    <scope>NUCLEOTIDE SEQUENCE [LARGE SCALE GENOMIC DNA]</scope>
    <source>
        <strain evidence="9 10">GBMRC 2046</strain>
    </source>
</reference>
<gene>
    <name evidence="9" type="ORF">GR183_07990</name>
</gene>
<evidence type="ECO:0000313" key="9">
    <source>
        <dbReference type="EMBL" id="MXN64845.1"/>
    </source>
</evidence>
<dbReference type="PANTHER" id="PTHR43731:SF14">
    <property type="entry name" value="PRESENILIN-ASSOCIATED RHOMBOID-LIKE PROTEIN, MITOCHONDRIAL"/>
    <property type="match status" value="1"/>
</dbReference>
<feature type="domain" description="Peptidase S54 rhomboid" evidence="8">
    <location>
        <begin position="75"/>
        <end position="219"/>
    </location>
</feature>
<evidence type="ECO:0000256" key="2">
    <source>
        <dbReference type="ARBA" id="ARBA00009045"/>
    </source>
</evidence>
<evidence type="ECO:0000259" key="8">
    <source>
        <dbReference type="Pfam" id="PF01694"/>
    </source>
</evidence>
<dbReference type="SUPFAM" id="SSF144091">
    <property type="entry name" value="Rhomboid-like"/>
    <property type="match status" value="1"/>
</dbReference>
<keyword evidence="9" id="KW-0645">Protease</keyword>
<keyword evidence="10" id="KW-1185">Reference proteome</keyword>